<dbReference type="KEGG" id="spib:G8759_10430"/>
<dbReference type="Gene3D" id="3.40.50.2000">
    <property type="entry name" value="Glycogen Phosphorylase B"/>
    <property type="match status" value="2"/>
</dbReference>
<dbReference type="AlphaFoldDB" id="A0A6G9AKL5"/>
<dbReference type="Pfam" id="PF00534">
    <property type="entry name" value="Glycos_transf_1"/>
    <property type="match status" value="1"/>
</dbReference>
<name>A0A6G9AKL5_9BACT</name>
<dbReference type="PANTHER" id="PTHR46401">
    <property type="entry name" value="GLYCOSYLTRANSFERASE WBBK-RELATED"/>
    <property type="match status" value="1"/>
</dbReference>
<dbReference type="InterPro" id="IPR001296">
    <property type="entry name" value="Glyco_trans_1"/>
</dbReference>
<evidence type="ECO:0000313" key="4">
    <source>
        <dbReference type="EMBL" id="QIP13011.1"/>
    </source>
</evidence>
<proteinExistence type="predicted"/>
<dbReference type="GO" id="GO:0009103">
    <property type="term" value="P:lipopolysaccharide biosynthetic process"/>
    <property type="evidence" value="ECO:0007669"/>
    <property type="project" value="TreeGrafter"/>
</dbReference>
<dbReference type="PANTHER" id="PTHR46401:SF2">
    <property type="entry name" value="GLYCOSYLTRANSFERASE WBBK-RELATED"/>
    <property type="match status" value="1"/>
</dbReference>
<dbReference type="Proteomes" id="UP000501802">
    <property type="component" value="Chromosome"/>
</dbReference>
<accession>A0A6G9AKL5</accession>
<evidence type="ECO:0000259" key="2">
    <source>
        <dbReference type="Pfam" id="PF00534"/>
    </source>
</evidence>
<dbReference type="EMBL" id="CP050063">
    <property type="protein sequence ID" value="QIP13011.1"/>
    <property type="molecule type" value="Genomic_DNA"/>
</dbReference>
<dbReference type="SUPFAM" id="SSF53756">
    <property type="entry name" value="UDP-Glycosyltransferase/glycogen phosphorylase"/>
    <property type="match status" value="1"/>
</dbReference>
<dbReference type="InterPro" id="IPR028098">
    <property type="entry name" value="Glyco_trans_4-like_N"/>
</dbReference>
<sequence>MNVLYDHQCFTGLTYGGVSRYFFDLMSSFSSRSDIEFELSLRLSNNEYLNKASFSRHLRYRQLAHWRNVNRAASLLNRLYSLQRVKSGQFDVFHPTYYHRYFLNSINKKPFVLTFHDATSERYGKLYPDVGEGLYEVKKQLLHRADRIISVSEFSKQEILRFFPIQPDKISVIHLGTNFKDNSMHHAPRSFAFPYLLFVGKRGLYKNFNVFFRAIRPILSRYPDLHLVCAGGGAFTAEEQASFYAARLSERVHYRPITDASLFGLYQYAQAFVFPSLNEGFGIPVLEAFSAGCPVIASNRSSLPEVAADAAVYFDPEDDESIANAVDQVVMNDSVRVELRRKGTERLNDFSCEQTARQTLAVYQSLL</sequence>
<keyword evidence="5" id="KW-1185">Reference proteome</keyword>
<dbReference type="Pfam" id="PF13439">
    <property type="entry name" value="Glyco_transf_4"/>
    <property type="match status" value="1"/>
</dbReference>
<evidence type="ECO:0000256" key="1">
    <source>
        <dbReference type="ARBA" id="ARBA00022679"/>
    </source>
</evidence>
<dbReference type="GO" id="GO:0016757">
    <property type="term" value="F:glycosyltransferase activity"/>
    <property type="evidence" value="ECO:0007669"/>
    <property type="project" value="InterPro"/>
</dbReference>
<feature type="domain" description="Glycosyltransferase subfamily 4-like N-terminal" evidence="3">
    <location>
        <begin position="15"/>
        <end position="178"/>
    </location>
</feature>
<evidence type="ECO:0000313" key="5">
    <source>
        <dbReference type="Proteomes" id="UP000501802"/>
    </source>
</evidence>
<organism evidence="4 5">
    <name type="scientific">Spirosoma aureum</name>
    <dbReference type="NCBI Taxonomy" id="2692134"/>
    <lineage>
        <taxon>Bacteria</taxon>
        <taxon>Pseudomonadati</taxon>
        <taxon>Bacteroidota</taxon>
        <taxon>Cytophagia</taxon>
        <taxon>Cytophagales</taxon>
        <taxon>Cytophagaceae</taxon>
        <taxon>Spirosoma</taxon>
    </lineage>
</organism>
<reference evidence="4 5" key="1">
    <citation type="submission" date="2020-03" db="EMBL/GenBank/DDBJ databases">
        <authorList>
            <person name="Kim M.K."/>
        </authorList>
    </citation>
    <scope>NUCLEOTIDE SEQUENCE [LARGE SCALE GENOMIC DNA]</scope>
    <source>
        <strain evidence="4 5">BT328</strain>
    </source>
</reference>
<dbReference type="RefSeq" id="WP_167207676.1">
    <property type="nucleotide sequence ID" value="NZ_CP050063.1"/>
</dbReference>
<dbReference type="CDD" id="cd03809">
    <property type="entry name" value="GT4_MtfB-like"/>
    <property type="match status" value="1"/>
</dbReference>
<keyword evidence="1 4" id="KW-0808">Transferase</keyword>
<evidence type="ECO:0000259" key="3">
    <source>
        <dbReference type="Pfam" id="PF13439"/>
    </source>
</evidence>
<protein>
    <submittedName>
        <fullName evidence="4">Glycosyltransferase family 4 protein</fullName>
    </submittedName>
</protein>
<gene>
    <name evidence="4" type="ORF">G8759_10430</name>
</gene>
<feature type="domain" description="Glycosyl transferase family 1" evidence="2">
    <location>
        <begin position="194"/>
        <end position="345"/>
    </location>
</feature>